<evidence type="ECO:0000313" key="4">
    <source>
        <dbReference type="Proteomes" id="UP000192418"/>
    </source>
</evidence>
<keyword evidence="3" id="KW-0489">Methyltransferase</keyword>
<evidence type="ECO:0000259" key="2">
    <source>
        <dbReference type="Pfam" id="PF08241"/>
    </source>
</evidence>
<dbReference type="InterPro" id="IPR013216">
    <property type="entry name" value="Methyltransf_11"/>
</dbReference>
<organism evidence="3 4">
    <name type="scientific">Desulfocicer vacuolatum DSM 3385</name>
    <dbReference type="NCBI Taxonomy" id="1121400"/>
    <lineage>
        <taxon>Bacteria</taxon>
        <taxon>Pseudomonadati</taxon>
        <taxon>Thermodesulfobacteriota</taxon>
        <taxon>Desulfobacteria</taxon>
        <taxon>Desulfobacterales</taxon>
        <taxon>Desulfobacteraceae</taxon>
        <taxon>Desulfocicer</taxon>
    </lineage>
</organism>
<dbReference type="Gene3D" id="3.40.50.150">
    <property type="entry name" value="Vaccinia Virus protein VP39"/>
    <property type="match status" value="1"/>
</dbReference>
<evidence type="ECO:0000256" key="1">
    <source>
        <dbReference type="ARBA" id="ARBA00022679"/>
    </source>
</evidence>
<keyword evidence="1 3" id="KW-0808">Transferase</keyword>
<dbReference type="PANTHER" id="PTHR44068:SF11">
    <property type="entry name" value="GERANYL DIPHOSPHATE 2-C-METHYLTRANSFERASE"/>
    <property type="match status" value="1"/>
</dbReference>
<dbReference type="GO" id="GO:0032259">
    <property type="term" value="P:methylation"/>
    <property type="evidence" value="ECO:0007669"/>
    <property type="project" value="UniProtKB-KW"/>
</dbReference>
<dbReference type="RefSeq" id="WP_084068946.1">
    <property type="nucleotide sequence ID" value="NZ_FWXY01000009.1"/>
</dbReference>
<evidence type="ECO:0000313" key="3">
    <source>
        <dbReference type="EMBL" id="SMC76067.1"/>
    </source>
</evidence>
<dbReference type="GO" id="GO:0008757">
    <property type="term" value="F:S-adenosylmethionine-dependent methyltransferase activity"/>
    <property type="evidence" value="ECO:0007669"/>
    <property type="project" value="InterPro"/>
</dbReference>
<dbReference type="SUPFAM" id="SSF53335">
    <property type="entry name" value="S-adenosyl-L-methionine-dependent methyltransferases"/>
    <property type="match status" value="1"/>
</dbReference>
<gene>
    <name evidence="3" type="ORF">SAMN02746065_109107</name>
</gene>
<dbReference type="STRING" id="1121400.SAMN02746065_109107"/>
<dbReference type="CDD" id="cd02440">
    <property type="entry name" value="AdoMet_MTases"/>
    <property type="match status" value="1"/>
</dbReference>
<accession>A0A1W2BSV3</accession>
<reference evidence="3 4" key="1">
    <citation type="submission" date="2017-04" db="EMBL/GenBank/DDBJ databases">
        <authorList>
            <person name="Afonso C.L."/>
            <person name="Miller P.J."/>
            <person name="Scott M.A."/>
            <person name="Spackman E."/>
            <person name="Goraichik I."/>
            <person name="Dimitrov K.M."/>
            <person name="Suarez D.L."/>
            <person name="Swayne D.E."/>
        </authorList>
    </citation>
    <scope>NUCLEOTIDE SEQUENCE [LARGE SCALE GENOMIC DNA]</scope>
    <source>
        <strain evidence="3 4">DSM 3385</strain>
    </source>
</reference>
<protein>
    <submittedName>
        <fullName evidence="3">Methyltransferase domain-containing protein</fullName>
    </submittedName>
</protein>
<keyword evidence="4" id="KW-1185">Reference proteome</keyword>
<dbReference type="OrthoDB" id="9765084at2"/>
<dbReference type="AlphaFoldDB" id="A0A1W2BSV3"/>
<dbReference type="InterPro" id="IPR050447">
    <property type="entry name" value="Erg6_SMT_methyltransf"/>
</dbReference>
<dbReference type="Proteomes" id="UP000192418">
    <property type="component" value="Unassembled WGS sequence"/>
</dbReference>
<dbReference type="PANTHER" id="PTHR44068">
    <property type="entry name" value="ZGC:194242"/>
    <property type="match status" value="1"/>
</dbReference>
<name>A0A1W2BSV3_9BACT</name>
<sequence>MITVDFKRLAPKSGDKILDMGCGEGRHTAKASEFPGTLCVGSDMSHRDLVTAGEKLTLHHRLVPGPGGHWTLARSDIGKLPFKNNSFNLVICSEVMEHIKKEQTALRELVRVLKPGGKLVITVPRRWPEKICWHLSPQYSSTPGGHIRIYHCTRLEKKINALGMISMGKHHAHALHTLYWWLKCLVGINRTDSTPVNAYHRLLVWDLMEKPTITRLAEQLLNPFMGKSTALYFKKP</sequence>
<dbReference type="InterPro" id="IPR029063">
    <property type="entry name" value="SAM-dependent_MTases_sf"/>
</dbReference>
<dbReference type="EMBL" id="FWXY01000009">
    <property type="protein sequence ID" value="SMC76067.1"/>
    <property type="molecule type" value="Genomic_DNA"/>
</dbReference>
<dbReference type="Pfam" id="PF08241">
    <property type="entry name" value="Methyltransf_11"/>
    <property type="match status" value="1"/>
</dbReference>
<feature type="domain" description="Methyltransferase type 11" evidence="2">
    <location>
        <begin position="18"/>
        <end position="121"/>
    </location>
</feature>
<proteinExistence type="predicted"/>